<evidence type="ECO:0000313" key="1">
    <source>
        <dbReference type="EnsemblPlants" id="LPERR11G09040.3"/>
    </source>
</evidence>
<name>A0A0D9XRG0_9ORYZ</name>
<keyword evidence="2" id="KW-1185">Reference proteome</keyword>
<evidence type="ECO:0000313" key="2">
    <source>
        <dbReference type="Proteomes" id="UP000032180"/>
    </source>
</evidence>
<dbReference type="HOGENOM" id="CLU_2444031_0_0_1"/>
<dbReference type="Proteomes" id="UP000032180">
    <property type="component" value="Chromosome 11"/>
</dbReference>
<reference evidence="1" key="3">
    <citation type="submission" date="2015-04" db="UniProtKB">
        <authorList>
            <consortium name="EnsemblPlants"/>
        </authorList>
    </citation>
    <scope>IDENTIFICATION</scope>
</reference>
<dbReference type="Gramene" id="LPERR11G09040.3">
    <property type="protein sequence ID" value="LPERR11G09040.3"/>
    <property type="gene ID" value="LPERR11G09040"/>
</dbReference>
<organism evidence="1 2">
    <name type="scientific">Leersia perrieri</name>
    <dbReference type="NCBI Taxonomy" id="77586"/>
    <lineage>
        <taxon>Eukaryota</taxon>
        <taxon>Viridiplantae</taxon>
        <taxon>Streptophyta</taxon>
        <taxon>Embryophyta</taxon>
        <taxon>Tracheophyta</taxon>
        <taxon>Spermatophyta</taxon>
        <taxon>Magnoliopsida</taxon>
        <taxon>Liliopsida</taxon>
        <taxon>Poales</taxon>
        <taxon>Poaceae</taxon>
        <taxon>BOP clade</taxon>
        <taxon>Oryzoideae</taxon>
        <taxon>Oryzeae</taxon>
        <taxon>Oryzinae</taxon>
        <taxon>Leersia</taxon>
    </lineage>
</organism>
<reference evidence="1 2" key="1">
    <citation type="submission" date="2012-08" db="EMBL/GenBank/DDBJ databases">
        <title>Oryza genome evolution.</title>
        <authorList>
            <person name="Wing R.A."/>
        </authorList>
    </citation>
    <scope>NUCLEOTIDE SEQUENCE</scope>
</reference>
<reference evidence="2" key="2">
    <citation type="submission" date="2013-12" db="EMBL/GenBank/DDBJ databases">
        <authorList>
            <person name="Yu Y."/>
            <person name="Lee S."/>
            <person name="de Baynast K."/>
            <person name="Wissotski M."/>
            <person name="Liu L."/>
            <person name="Talag J."/>
            <person name="Goicoechea J."/>
            <person name="Angelova A."/>
            <person name="Jetty R."/>
            <person name="Kudrna D."/>
            <person name="Golser W."/>
            <person name="Rivera L."/>
            <person name="Zhang J."/>
            <person name="Wing R."/>
        </authorList>
    </citation>
    <scope>NUCLEOTIDE SEQUENCE</scope>
</reference>
<dbReference type="EnsemblPlants" id="LPERR11G09040.3">
    <property type="protein sequence ID" value="LPERR11G09040.3"/>
    <property type="gene ID" value="LPERR11G09040"/>
</dbReference>
<sequence>MCSSPTCRSITVDDDEWRPEFGRCCMSRFGLDLDRKKHGKAYRRGEGAPAMTGNATTGSGDGKCLRRQWKNRGASGETKSLQACGNLGVG</sequence>
<proteinExistence type="predicted"/>
<accession>A0A0D9XRG0</accession>
<protein>
    <submittedName>
        <fullName evidence="1">Uncharacterized protein</fullName>
    </submittedName>
</protein>
<dbReference type="AlphaFoldDB" id="A0A0D9XRG0"/>